<evidence type="ECO:0000259" key="4">
    <source>
        <dbReference type="PROSITE" id="PS51677"/>
    </source>
</evidence>
<comment type="caution">
    <text evidence="5">The sequence shown here is derived from an EMBL/GenBank/DDBJ whole genome shotgun (WGS) entry which is preliminary data.</text>
</comment>
<reference evidence="5 6" key="1">
    <citation type="submission" date="2023-07" db="EMBL/GenBank/DDBJ databases">
        <title>Sorghum-associated microbial communities from plants grown in Nebraska, USA.</title>
        <authorList>
            <person name="Schachtman D."/>
        </authorList>
    </citation>
    <scope>NUCLEOTIDE SEQUENCE [LARGE SCALE GENOMIC DNA]</scope>
    <source>
        <strain evidence="5 6">3262</strain>
    </source>
</reference>
<organism evidence="5 6">
    <name type="scientific">Mucilaginibacter pocheonensis</name>
    <dbReference type="NCBI Taxonomy" id="398050"/>
    <lineage>
        <taxon>Bacteria</taxon>
        <taxon>Pseudomonadati</taxon>
        <taxon>Bacteroidota</taxon>
        <taxon>Sphingobacteriia</taxon>
        <taxon>Sphingobacteriales</taxon>
        <taxon>Sphingobacteriaceae</taxon>
        <taxon>Mucilaginibacter</taxon>
    </lineage>
</organism>
<evidence type="ECO:0000313" key="6">
    <source>
        <dbReference type="Proteomes" id="UP001247620"/>
    </source>
</evidence>
<keyword evidence="6" id="KW-1185">Reference proteome</keyword>
<dbReference type="InterPro" id="IPR002509">
    <property type="entry name" value="NODB_dom"/>
</dbReference>
<evidence type="ECO:0000256" key="2">
    <source>
        <dbReference type="ARBA" id="ARBA00022729"/>
    </source>
</evidence>
<dbReference type="CDD" id="cd10918">
    <property type="entry name" value="CE4_NodB_like_5s_6s"/>
    <property type="match status" value="1"/>
</dbReference>
<dbReference type="Gene3D" id="3.20.20.370">
    <property type="entry name" value="Glycoside hydrolase/deacetylase"/>
    <property type="match status" value="1"/>
</dbReference>
<gene>
    <name evidence="5" type="ORF">J2W55_000280</name>
</gene>
<protein>
    <submittedName>
        <fullName evidence="5">Peptidoglycan/xylan/chitin deacetylase (PgdA/CDA1 family)</fullName>
    </submittedName>
</protein>
<feature type="chain" id="PRO_5045920394" evidence="3">
    <location>
        <begin position="21"/>
        <end position="437"/>
    </location>
</feature>
<dbReference type="InterPro" id="IPR011330">
    <property type="entry name" value="Glyco_hydro/deAcase_b/a-brl"/>
</dbReference>
<evidence type="ECO:0000256" key="1">
    <source>
        <dbReference type="ARBA" id="ARBA00004613"/>
    </source>
</evidence>
<evidence type="ECO:0000313" key="5">
    <source>
        <dbReference type="EMBL" id="MDR6940452.1"/>
    </source>
</evidence>
<sequence>MKKLFLCSIVVLLFVTLVKAQPGKTQVTKWQYDRNGAVSITWDDGSINQFRVALPILNKLGIKSTFFIITGQIPGSQYHGKFIGRPVKDIIKETATIPTNKSNFFERASAAGYLGLIGPLDYHYKAGSLIDAGKTEEAYKAIDECYRKVRNNEFKPGIQHNDEYRDAHGTTWATIKKYAAQGHEFASHMVTHPRLAALDEPNMMYEMEKSRLDILNHLGIQYTFSAEGPFGTENERAVTYLAKVYPALRNRMPEPWLKEIDRGSKDTPGNTGKEYVQYQRGATTKTPLPLMKAWVDTTMNRKDTWLVLTHHGVDGIGWEALPRQELDEYFTYIKNHEDKLWVATFGDVTKYMRERQSAKVQSNLGNGKITVKVSHPLNKTFYAMPLTLKTYVPTGWKKATVVQGSKKQTVNTITDEKGTYALYQANPNALPVVLSGV</sequence>
<dbReference type="RefSeq" id="WP_310091121.1">
    <property type="nucleotide sequence ID" value="NZ_JAVDUU010000001.1"/>
</dbReference>
<dbReference type="PANTHER" id="PTHR34216">
    <property type="match status" value="1"/>
</dbReference>
<proteinExistence type="predicted"/>
<feature type="signal peptide" evidence="3">
    <location>
        <begin position="1"/>
        <end position="20"/>
    </location>
</feature>
<dbReference type="EMBL" id="JAVDUU010000001">
    <property type="protein sequence ID" value="MDR6940452.1"/>
    <property type="molecule type" value="Genomic_DNA"/>
</dbReference>
<name>A0ABU1T4Y2_9SPHI</name>
<accession>A0ABU1T4Y2</accession>
<keyword evidence="2 3" id="KW-0732">Signal</keyword>
<feature type="domain" description="NodB homology" evidence="4">
    <location>
        <begin position="36"/>
        <end position="321"/>
    </location>
</feature>
<evidence type="ECO:0000256" key="3">
    <source>
        <dbReference type="SAM" id="SignalP"/>
    </source>
</evidence>
<dbReference type="InterPro" id="IPR051398">
    <property type="entry name" value="Polysacch_Deacetylase"/>
</dbReference>
<dbReference type="PROSITE" id="PS51677">
    <property type="entry name" value="NODB"/>
    <property type="match status" value="1"/>
</dbReference>
<dbReference type="SUPFAM" id="SSF88713">
    <property type="entry name" value="Glycoside hydrolase/deacetylase"/>
    <property type="match status" value="1"/>
</dbReference>
<dbReference type="Proteomes" id="UP001247620">
    <property type="component" value="Unassembled WGS sequence"/>
</dbReference>
<dbReference type="PANTHER" id="PTHR34216:SF3">
    <property type="entry name" value="POLY-BETA-1,6-N-ACETYL-D-GLUCOSAMINE N-DEACETYLASE"/>
    <property type="match status" value="1"/>
</dbReference>
<dbReference type="Pfam" id="PF01522">
    <property type="entry name" value="Polysacc_deac_1"/>
    <property type="match status" value="2"/>
</dbReference>
<comment type="subcellular location">
    <subcellularLocation>
        <location evidence="1">Secreted</location>
    </subcellularLocation>
</comment>